<evidence type="ECO:0000259" key="2">
    <source>
        <dbReference type="PROSITE" id="PS51352"/>
    </source>
</evidence>
<dbReference type="SUPFAM" id="SSF52833">
    <property type="entry name" value="Thioredoxin-like"/>
    <property type="match status" value="1"/>
</dbReference>
<dbReference type="PROSITE" id="PS51257">
    <property type="entry name" value="PROKAR_LIPOPROTEIN"/>
    <property type="match status" value="1"/>
</dbReference>
<feature type="chain" id="PRO_5030727804" evidence="1">
    <location>
        <begin position="20"/>
        <end position="161"/>
    </location>
</feature>
<name>A0A7T7F8V6_9SPHI</name>
<proteinExistence type="predicted"/>
<accession>A0A7T7F8V6</accession>
<feature type="domain" description="Thioredoxin" evidence="2">
    <location>
        <begin position="21"/>
        <end position="161"/>
    </location>
</feature>
<dbReference type="InterPro" id="IPR000866">
    <property type="entry name" value="AhpC/TSA"/>
</dbReference>
<dbReference type="KEGG" id="mgik:GO620_012085"/>
<dbReference type="AlphaFoldDB" id="A0A7T7F8V6"/>
<organism evidence="3 4">
    <name type="scientific">Mucilaginibacter ginkgonis</name>
    <dbReference type="NCBI Taxonomy" id="2682091"/>
    <lineage>
        <taxon>Bacteria</taxon>
        <taxon>Pseudomonadati</taxon>
        <taxon>Bacteroidota</taxon>
        <taxon>Sphingobacteriia</taxon>
        <taxon>Sphingobacteriales</taxon>
        <taxon>Sphingobacteriaceae</taxon>
        <taxon>Mucilaginibacter</taxon>
    </lineage>
</organism>
<dbReference type="GO" id="GO:0016209">
    <property type="term" value="F:antioxidant activity"/>
    <property type="evidence" value="ECO:0007669"/>
    <property type="project" value="InterPro"/>
</dbReference>
<dbReference type="Proteomes" id="UP000429232">
    <property type="component" value="Chromosome"/>
</dbReference>
<dbReference type="InterPro" id="IPR036249">
    <property type="entry name" value="Thioredoxin-like_sf"/>
</dbReference>
<dbReference type="PROSITE" id="PS51352">
    <property type="entry name" value="THIOREDOXIN_2"/>
    <property type="match status" value="1"/>
</dbReference>
<dbReference type="Pfam" id="PF00578">
    <property type="entry name" value="AhpC-TSA"/>
    <property type="match status" value="1"/>
</dbReference>
<evidence type="ECO:0000256" key="1">
    <source>
        <dbReference type="SAM" id="SignalP"/>
    </source>
</evidence>
<evidence type="ECO:0000313" key="4">
    <source>
        <dbReference type="Proteomes" id="UP000429232"/>
    </source>
</evidence>
<dbReference type="InterPro" id="IPR013766">
    <property type="entry name" value="Thioredoxin_domain"/>
</dbReference>
<feature type="signal peptide" evidence="1">
    <location>
        <begin position="1"/>
        <end position="19"/>
    </location>
</feature>
<sequence>MKKILTLCAFVLITACTNAQTGGIENIPNFHILNTDSVKLTAADLKKNKPVLFIYFSPDCTHCQHMMMEMKPYMKDFKNTQVVMITFVNQLRSLQDFRRNYGLAAYPNFIVGTEGYTYEVQQYFHIKTTPFIALYGRNGKLVKTWEKAPAMKDLADAVKKV</sequence>
<dbReference type="EMBL" id="CP066775">
    <property type="protein sequence ID" value="QQL48914.1"/>
    <property type="molecule type" value="Genomic_DNA"/>
</dbReference>
<protein>
    <submittedName>
        <fullName evidence="3">Redoxin domain-containing protein</fullName>
    </submittedName>
</protein>
<dbReference type="RefSeq" id="WP_198173577.1">
    <property type="nucleotide sequence ID" value="NZ_CP066775.1"/>
</dbReference>
<evidence type="ECO:0000313" key="3">
    <source>
        <dbReference type="EMBL" id="QQL48914.1"/>
    </source>
</evidence>
<dbReference type="Gene3D" id="3.40.30.10">
    <property type="entry name" value="Glutaredoxin"/>
    <property type="match status" value="1"/>
</dbReference>
<dbReference type="GO" id="GO:0016491">
    <property type="term" value="F:oxidoreductase activity"/>
    <property type="evidence" value="ECO:0007669"/>
    <property type="project" value="InterPro"/>
</dbReference>
<gene>
    <name evidence="3" type="ORF">GO620_012085</name>
</gene>
<keyword evidence="1" id="KW-0732">Signal</keyword>
<keyword evidence="4" id="KW-1185">Reference proteome</keyword>
<reference evidence="3 4" key="1">
    <citation type="submission" date="2020-12" db="EMBL/GenBank/DDBJ databases">
        <title>HMF7856_wgs.fasta genome submission.</title>
        <authorList>
            <person name="Kang H."/>
            <person name="Kim H."/>
            <person name="Joh K."/>
        </authorList>
    </citation>
    <scope>NUCLEOTIDE SEQUENCE [LARGE SCALE GENOMIC DNA]</scope>
    <source>
        <strain evidence="3 4">HMF7856</strain>
    </source>
</reference>